<reference evidence="8" key="1">
    <citation type="submission" date="2020-11" db="EMBL/GenBank/DDBJ databases">
        <authorList>
            <person name="Tran Van P."/>
        </authorList>
    </citation>
    <scope>NUCLEOTIDE SEQUENCE</scope>
</reference>
<keyword evidence="3" id="KW-0325">Glycoprotein</keyword>
<feature type="transmembrane region" description="Helical" evidence="4">
    <location>
        <begin position="278"/>
        <end position="297"/>
    </location>
</feature>
<evidence type="ECO:0000256" key="2">
    <source>
        <dbReference type="ARBA" id="ARBA00023157"/>
    </source>
</evidence>
<dbReference type="InterPro" id="IPR014784">
    <property type="entry name" value="Cu2_ascorb_mOase-like_C"/>
</dbReference>
<dbReference type="GO" id="GO:0030667">
    <property type="term" value="C:secretory granule membrane"/>
    <property type="evidence" value="ECO:0007669"/>
    <property type="project" value="TreeGrafter"/>
</dbReference>
<evidence type="ECO:0000259" key="5">
    <source>
        <dbReference type="Pfam" id="PF01082"/>
    </source>
</evidence>
<dbReference type="PANTHER" id="PTHR10157:SF23">
    <property type="entry name" value="MOXD1 HOMOLOG 1"/>
    <property type="match status" value="1"/>
</dbReference>
<evidence type="ECO:0000256" key="1">
    <source>
        <dbReference type="ARBA" id="ARBA00010676"/>
    </source>
</evidence>
<dbReference type="InterPro" id="IPR008977">
    <property type="entry name" value="PHM/PNGase_F_dom_sf"/>
</dbReference>
<dbReference type="Pfam" id="PF01082">
    <property type="entry name" value="Cu2_monooxygen"/>
    <property type="match status" value="1"/>
</dbReference>
<evidence type="ECO:0000259" key="6">
    <source>
        <dbReference type="Pfam" id="PF03351"/>
    </source>
</evidence>
<dbReference type="Pfam" id="PF03712">
    <property type="entry name" value="Cu2_monoox_C"/>
    <property type="match status" value="1"/>
</dbReference>
<gene>
    <name evidence="8" type="ORF">TTEB3V08_LOCUS8263</name>
</gene>
<dbReference type="InterPro" id="IPR036939">
    <property type="entry name" value="Cu2_ascorb_mOase_N_sf"/>
</dbReference>
<dbReference type="InterPro" id="IPR045266">
    <property type="entry name" value="DOH_DOMON"/>
</dbReference>
<name>A0A7R9NY03_9NEOP</name>
<protein>
    <submittedName>
        <fullName evidence="8">Uncharacterized protein</fullName>
    </submittedName>
</protein>
<dbReference type="EMBL" id="OE003609">
    <property type="protein sequence ID" value="CAD7460329.1"/>
    <property type="molecule type" value="Genomic_DNA"/>
</dbReference>
<keyword evidence="4" id="KW-0472">Membrane</keyword>
<dbReference type="GO" id="GO:0004500">
    <property type="term" value="F:dopamine beta-monooxygenase activity"/>
    <property type="evidence" value="ECO:0007669"/>
    <property type="project" value="InterPro"/>
</dbReference>
<dbReference type="InterPro" id="IPR024548">
    <property type="entry name" value="Cu2_monoox_C"/>
</dbReference>
<dbReference type="PANTHER" id="PTHR10157">
    <property type="entry name" value="DOPAMINE BETA HYDROXYLASE RELATED"/>
    <property type="match status" value="1"/>
</dbReference>
<dbReference type="CDD" id="cd09631">
    <property type="entry name" value="DOMON_DOH"/>
    <property type="match status" value="1"/>
</dbReference>
<dbReference type="InterPro" id="IPR005018">
    <property type="entry name" value="DOMON_domain"/>
</dbReference>
<keyword evidence="4" id="KW-1133">Transmembrane helix</keyword>
<dbReference type="GO" id="GO:0006589">
    <property type="term" value="P:octopamine biosynthetic process"/>
    <property type="evidence" value="ECO:0007669"/>
    <property type="project" value="TreeGrafter"/>
</dbReference>
<keyword evidence="4" id="KW-0812">Transmembrane</keyword>
<evidence type="ECO:0000313" key="8">
    <source>
        <dbReference type="EMBL" id="CAD7460329.1"/>
    </source>
</evidence>
<dbReference type="GO" id="GO:0042420">
    <property type="term" value="P:dopamine catabolic process"/>
    <property type="evidence" value="ECO:0007669"/>
    <property type="project" value="TreeGrafter"/>
</dbReference>
<dbReference type="Gene3D" id="2.60.120.230">
    <property type="match status" value="1"/>
</dbReference>
<dbReference type="AlphaFoldDB" id="A0A7R9NY03"/>
<evidence type="ECO:0000256" key="3">
    <source>
        <dbReference type="ARBA" id="ARBA00023180"/>
    </source>
</evidence>
<feature type="transmembrane region" description="Helical" evidence="4">
    <location>
        <begin position="249"/>
        <end position="272"/>
    </location>
</feature>
<dbReference type="GO" id="GO:0005507">
    <property type="term" value="F:copper ion binding"/>
    <property type="evidence" value="ECO:0007669"/>
    <property type="project" value="InterPro"/>
</dbReference>
<evidence type="ECO:0000259" key="7">
    <source>
        <dbReference type="Pfam" id="PF03712"/>
    </source>
</evidence>
<accession>A0A7R9NY03</accession>
<sequence>MTSTMFFGRGEHFLEREHSPMFFGRGEHFLEREHSPMFFGRWEHFLEREHSPMFFGRGEHFLEKEHSPMFFGREEHFLEREHSPMFFGRGEHLFVVYNCPDYNKRRFNRQDLHGTDRNGAPEKDEDQNYLLMEAQQNNTHTVLKISRALDTCDHLHDFILGSDTVRVIWSLYLEDPPLDGSTWQYHGKDGRGSRSLHLLSPPGISKPSHDPSVLHWDVTLSHFEIPENMNTLYWCKIFKVPPLRGKHHMIGLMAGIVYLETLLIGLIVLLLLVLLIGLIVLLLLVLLIGLIVLLLLYEPLVQRGNEGFVHHMLLYECVETPESTIMFESYVSHRGTACYGPNMPAIWEKCLTPVLAWAIGSQGEMFPSHVGLPLAEDHRSTFFMLETHYDNPMFRSAVDSSGVRVFYSNKLREYDGGMLVSGITVTPLHVIPPRQPQYHTVGYCNSLCTQRMFPQTGIKVVSVLLHSHLAGRKMKLRHIRDKQELSLIAQDDNYDFNYQQSRTLQTEVLVLPGDELITECAYQTVNRTEPTLGGYSTKQEMCLAFLLYYPRTSMASCLSMTPVKYFFEAFGVKKFYNITMDAVERMFLKLGPSDNEQLNEQVRLLTYPTSTTSTSPSFPVRGDDMDQEVNNQAIYTLQQMKDFSEDHGPGADGGSLLTQLVIEEPREFRDKTFMSHLHELPWEEQLLTQRIEDTLIRGQHMVFCRRWDDELVIAGCEDDNDPRVCWVVLGQKIVSCELYHSENHLRLKSYNDDENGIIQSNQGIVSTRAYRSTISTREELTLAFKCQTMEKPASLAYRGSLFQEMIGLFADLDWRVSNRVKSETRRQGLILDALDEDPFKLINNLPGPKKTKELKYGALVGMFDEYFLPAESVLATRLKFFTARLEKALSHDTCVQSHYKFESGGVQCICRGPPLRTRWPILVGDLARPTLHTRHENDDNTSYQPTRGTVPIERSTHYSGLLQGCVSGGMSSVCRVCNNLLLCCFVSSYKGVSLKLPLLYPLSGCHVLKAVQLEPQVTYRTLLVYNKLKNCLNEAP</sequence>
<feature type="domain" description="Copper type II ascorbate-dependent monooxygenase C-terminal" evidence="7">
    <location>
        <begin position="414"/>
        <end position="569"/>
    </location>
</feature>
<organism evidence="8">
    <name type="scientific">Timema tahoe</name>
    <dbReference type="NCBI Taxonomy" id="61484"/>
    <lineage>
        <taxon>Eukaryota</taxon>
        <taxon>Metazoa</taxon>
        <taxon>Ecdysozoa</taxon>
        <taxon>Arthropoda</taxon>
        <taxon>Hexapoda</taxon>
        <taxon>Insecta</taxon>
        <taxon>Pterygota</taxon>
        <taxon>Neoptera</taxon>
        <taxon>Polyneoptera</taxon>
        <taxon>Phasmatodea</taxon>
        <taxon>Timematodea</taxon>
        <taxon>Timematoidea</taxon>
        <taxon>Timematidae</taxon>
        <taxon>Timema</taxon>
    </lineage>
</organism>
<dbReference type="GO" id="GO:0042421">
    <property type="term" value="P:norepinephrine biosynthetic process"/>
    <property type="evidence" value="ECO:0007669"/>
    <property type="project" value="TreeGrafter"/>
</dbReference>
<dbReference type="SUPFAM" id="SSF49742">
    <property type="entry name" value="PHM/PNGase F"/>
    <property type="match status" value="2"/>
</dbReference>
<dbReference type="InterPro" id="IPR000945">
    <property type="entry name" value="DBH-like"/>
</dbReference>
<dbReference type="Pfam" id="PF03351">
    <property type="entry name" value="DOMON"/>
    <property type="match status" value="1"/>
</dbReference>
<dbReference type="Gene3D" id="2.60.120.310">
    <property type="entry name" value="Copper type II, ascorbate-dependent monooxygenase, N-terminal domain"/>
    <property type="match status" value="1"/>
</dbReference>
<comment type="similarity">
    <text evidence="1">Belongs to the copper type II ascorbate-dependent monooxygenase family.</text>
</comment>
<proteinExistence type="inferred from homology"/>
<dbReference type="InterPro" id="IPR000323">
    <property type="entry name" value="Cu2_ascorb_mOase_N"/>
</dbReference>
<keyword evidence="2" id="KW-1015">Disulfide bond</keyword>
<dbReference type="FunFam" id="2.60.120.230:FF:000001">
    <property type="entry name" value="Monooxygenase, DBH-like 1"/>
    <property type="match status" value="1"/>
</dbReference>
<evidence type="ECO:0000256" key="4">
    <source>
        <dbReference type="SAM" id="Phobius"/>
    </source>
</evidence>
<dbReference type="GO" id="GO:0005615">
    <property type="term" value="C:extracellular space"/>
    <property type="evidence" value="ECO:0007669"/>
    <property type="project" value="TreeGrafter"/>
</dbReference>
<feature type="domain" description="Copper type II ascorbate-dependent monooxygenase N-terminal" evidence="5">
    <location>
        <begin position="296"/>
        <end position="393"/>
    </location>
</feature>
<feature type="domain" description="DOMON" evidence="6">
    <location>
        <begin position="105"/>
        <end position="170"/>
    </location>
</feature>